<evidence type="ECO:0000313" key="2">
    <source>
        <dbReference type="EMBL" id="MEJ8641189.1"/>
    </source>
</evidence>
<proteinExistence type="predicted"/>
<dbReference type="EMBL" id="JBBKAM010000002">
    <property type="protein sequence ID" value="MEJ8641189.1"/>
    <property type="molecule type" value="Genomic_DNA"/>
</dbReference>
<sequence length="43" mass="4343">MGVILTITGAALYTTPGERPGIVAVGALVLSAIAAWWCASRQG</sequence>
<gene>
    <name evidence="2" type="ORF">WKI68_06250</name>
</gene>
<comment type="caution">
    <text evidence="2">The sequence shown here is derived from an EMBL/GenBank/DDBJ whole genome shotgun (WGS) entry which is preliminary data.</text>
</comment>
<evidence type="ECO:0000256" key="1">
    <source>
        <dbReference type="SAM" id="Phobius"/>
    </source>
</evidence>
<dbReference type="Proteomes" id="UP001382904">
    <property type="component" value="Unassembled WGS sequence"/>
</dbReference>
<feature type="transmembrane region" description="Helical" evidence="1">
    <location>
        <begin position="20"/>
        <end position="39"/>
    </location>
</feature>
<organism evidence="2 3">
    <name type="scientific">Streptomyces caledonius</name>
    <dbReference type="NCBI Taxonomy" id="3134107"/>
    <lineage>
        <taxon>Bacteria</taxon>
        <taxon>Bacillati</taxon>
        <taxon>Actinomycetota</taxon>
        <taxon>Actinomycetes</taxon>
        <taxon>Kitasatosporales</taxon>
        <taxon>Streptomycetaceae</taxon>
        <taxon>Streptomyces</taxon>
    </lineage>
</organism>
<keyword evidence="3" id="KW-1185">Reference proteome</keyword>
<keyword evidence="1" id="KW-0472">Membrane</keyword>
<evidence type="ECO:0000313" key="3">
    <source>
        <dbReference type="Proteomes" id="UP001382904"/>
    </source>
</evidence>
<keyword evidence="1" id="KW-1133">Transmembrane helix</keyword>
<name>A0ABU8TZX6_9ACTN</name>
<protein>
    <submittedName>
        <fullName evidence="2">Uncharacterized protein</fullName>
    </submittedName>
</protein>
<reference evidence="2 3" key="1">
    <citation type="submission" date="2024-03" db="EMBL/GenBank/DDBJ databases">
        <title>Novel Streptomyces species of biotechnological and ecological value are a feature of Machair soil.</title>
        <authorList>
            <person name="Prole J.R."/>
            <person name="Goodfellow M."/>
            <person name="Allenby N."/>
            <person name="Ward A.C."/>
        </authorList>
    </citation>
    <scope>NUCLEOTIDE SEQUENCE [LARGE SCALE GENOMIC DNA]</scope>
    <source>
        <strain evidence="2 3">MS1.HAVA.3</strain>
    </source>
</reference>
<keyword evidence="1" id="KW-0812">Transmembrane</keyword>
<accession>A0ABU8TZX6</accession>